<dbReference type="InterPro" id="IPR050769">
    <property type="entry name" value="NAT_camello-type"/>
</dbReference>
<keyword evidence="1" id="KW-0808">Transferase</keyword>
<dbReference type="SUPFAM" id="SSF55729">
    <property type="entry name" value="Acyl-CoA N-acyltransferases (Nat)"/>
    <property type="match status" value="1"/>
</dbReference>
<organism evidence="3 4">
    <name type="scientific">Lacinutrix neustonica</name>
    <dbReference type="NCBI Taxonomy" id="2980107"/>
    <lineage>
        <taxon>Bacteria</taxon>
        <taxon>Pseudomonadati</taxon>
        <taxon>Bacteroidota</taxon>
        <taxon>Flavobacteriia</taxon>
        <taxon>Flavobacteriales</taxon>
        <taxon>Flavobacteriaceae</taxon>
        <taxon>Lacinutrix</taxon>
    </lineage>
</organism>
<dbReference type="Proteomes" id="UP001164705">
    <property type="component" value="Chromosome"/>
</dbReference>
<dbReference type="InterPro" id="IPR016181">
    <property type="entry name" value="Acyl_CoA_acyltransferase"/>
</dbReference>
<dbReference type="PANTHER" id="PTHR13947">
    <property type="entry name" value="GNAT FAMILY N-ACETYLTRANSFERASE"/>
    <property type="match status" value="1"/>
</dbReference>
<dbReference type="RefSeq" id="WP_267677191.1">
    <property type="nucleotide sequence ID" value="NZ_CP113088.1"/>
</dbReference>
<feature type="domain" description="N-acetyltransferase" evidence="2">
    <location>
        <begin position="1"/>
        <end position="152"/>
    </location>
</feature>
<gene>
    <name evidence="3" type="ORF">N7U66_02560</name>
</gene>
<evidence type="ECO:0000259" key="2">
    <source>
        <dbReference type="PROSITE" id="PS51186"/>
    </source>
</evidence>
<evidence type="ECO:0000313" key="3">
    <source>
        <dbReference type="EMBL" id="WAC02594.1"/>
    </source>
</evidence>
<accession>A0A9E8MYH8</accession>
<evidence type="ECO:0000256" key="1">
    <source>
        <dbReference type="ARBA" id="ARBA00022679"/>
    </source>
</evidence>
<dbReference type="PROSITE" id="PS51186">
    <property type="entry name" value="GNAT"/>
    <property type="match status" value="1"/>
</dbReference>
<dbReference type="KEGG" id="lnu:N7U66_02560"/>
<protein>
    <submittedName>
        <fullName evidence="3">GNAT family N-acetyltransferase</fullName>
    </submittedName>
</protein>
<reference evidence="3" key="1">
    <citation type="submission" date="2022-11" db="EMBL/GenBank/DDBJ databases">
        <title>Lacinutrix neustonica HL-RS19T sp. nov., isolated from the surface microlayer sample of brackish Lake Shihwa.</title>
        <authorList>
            <person name="Choi J.Y."/>
            <person name="Hwang C.Y."/>
        </authorList>
    </citation>
    <scope>NUCLEOTIDE SEQUENCE</scope>
    <source>
        <strain evidence="3">HL-RS19</strain>
    </source>
</reference>
<dbReference type="EMBL" id="CP113088">
    <property type="protein sequence ID" value="WAC02594.1"/>
    <property type="molecule type" value="Genomic_DNA"/>
</dbReference>
<proteinExistence type="predicted"/>
<dbReference type="CDD" id="cd04301">
    <property type="entry name" value="NAT_SF"/>
    <property type="match status" value="1"/>
</dbReference>
<dbReference type="Gene3D" id="3.40.630.30">
    <property type="match status" value="1"/>
</dbReference>
<dbReference type="InterPro" id="IPR000182">
    <property type="entry name" value="GNAT_dom"/>
</dbReference>
<dbReference type="AlphaFoldDB" id="A0A9E8MYH8"/>
<dbReference type="GO" id="GO:0008080">
    <property type="term" value="F:N-acetyltransferase activity"/>
    <property type="evidence" value="ECO:0007669"/>
    <property type="project" value="InterPro"/>
</dbReference>
<dbReference type="PANTHER" id="PTHR13947:SF37">
    <property type="entry name" value="LD18367P"/>
    <property type="match status" value="1"/>
</dbReference>
<name>A0A9E8MYH8_9FLAO</name>
<dbReference type="Pfam" id="PF00583">
    <property type="entry name" value="Acetyltransf_1"/>
    <property type="match status" value="1"/>
</dbReference>
<keyword evidence="4" id="KW-1185">Reference proteome</keyword>
<sequence>MEIVSFKTKYSKAFYQLNREWLETFFYVEPFDEEVLSNPETYIINKGGHIFFALLDNNIVGTVALMPLPKQKAFELTKMTVSPEYRGHKIGQKLMQHCIDFARTENFNRLLLYSNTRLENAIYIYRKYGFIDIPVEANCPYKRCNIKMEYPL</sequence>
<evidence type="ECO:0000313" key="4">
    <source>
        <dbReference type="Proteomes" id="UP001164705"/>
    </source>
</evidence>